<feature type="compositionally biased region" description="Low complexity" evidence="1">
    <location>
        <begin position="127"/>
        <end position="137"/>
    </location>
</feature>
<gene>
    <name evidence="3" type="ORF">LTR91_024902</name>
</gene>
<evidence type="ECO:0000256" key="1">
    <source>
        <dbReference type="SAM" id="MobiDB-lite"/>
    </source>
</evidence>
<dbReference type="Proteomes" id="UP001175353">
    <property type="component" value="Unassembled WGS sequence"/>
</dbReference>
<feature type="chain" id="PRO_5043015433" evidence="2">
    <location>
        <begin position="19"/>
        <end position="318"/>
    </location>
</feature>
<accession>A0AAN6H197</accession>
<evidence type="ECO:0000313" key="3">
    <source>
        <dbReference type="EMBL" id="KAK0951588.1"/>
    </source>
</evidence>
<keyword evidence="4" id="KW-1185">Reference proteome</keyword>
<proteinExistence type="predicted"/>
<comment type="caution">
    <text evidence="3">The sequence shown here is derived from an EMBL/GenBank/DDBJ whole genome shotgun (WGS) entry which is preliminary data.</text>
</comment>
<protein>
    <submittedName>
        <fullName evidence="3">Uncharacterized protein</fullName>
    </submittedName>
</protein>
<evidence type="ECO:0000313" key="4">
    <source>
        <dbReference type="Proteomes" id="UP001175353"/>
    </source>
</evidence>
<reference evidence="3" key="1">
    <citation type="submission" date="2023-06" db="EMBL/GenBank/DDBJ databases">
        <title>Black Yeasts Isolated from many extreme environments.</title>
        <authorList>
            <person name="Coleine C."/>
            <person name="Stajich J.E."/>
            <person name="Selbmann L."/>
        </authorList>
    </citation>
    <scope>NUCLEOTIDE SEQUENCE</scope>
    <source>
        <strain evidence="3">CCFEE 5200</strain>
    </source>
</reference>
<feature type="signal peptide" evidence="2">
    <location>
        <begin position="1"/>
        <end position="18"/>
    </location>
</feature>
<keyword evidence="2" id="KW-0732">Signal</keyword>
<dbReference type="EMBL" id="JAUJLE010000682">
    <property type="protein sequence ID" value="KAK0951588.1"/>
    <property type="molecule type" value="Genomic_DNA"/>
</dbReference>
<organism evidence="3 4">
    <name type="scientific">Friedmanniomyces endolithicus</name>
    <dbReference type="NCBI Taxonomy" id="329885"/>
    <lineage>
        <taxon>Eukaryota</taxon>
        <taxon>Fungi</taxon>
        <taxon>Dikarya</taxon>
        <taxon>Ascomycota</taxon>
        <taxon>Pezizomycotina</taxon>
        <taxon>Dothideomycetes</taxon>
        <taxon>Dothideomycetidae</taxon>
        <taxon>Mycosphaerellales</taxon>
        <taxon>Teratosphaeriaceae</taxon>
        <taxon>Friedmanniomyces</taxon>
    </lineage>
</organism>
<feature type="region of interest" description="Disordered" evidence="1">
    <location>
        <begin position="76"/>
        <end position="137"/>
    </location>
</feature>
<feature type="region of interest" description="Disordered" evidence="1">
    <location>
        <begin position="157"/>
        <end position="189"/>
    </location>
</feature>
<feature type="compositionally biased region" description="Low complexity" evidence="1">
    <location>
        <begin position="76"/>
        <end position="111"/>
    </location>
</feature>
<sequence>MSALPLTSLLLLALTASAEHSMSRPRLSQRQGGNNNRPILISNWCTETIYPAILTQGGTGPSTTGYAAQPNTNLTAASGAAPTAPSPPRAAAAPPARPATAAACKPAKAPASHPRPWPNSPLPAANPKTSTTSRYTTATTSVVSSTSAPVTSISAPSTFATSTSTSTPAITAPPSTTTITTTTTSTVTDPASTTTVTVTQVQVSRHNLHLDHNKVVDKDNVHDNNGQADKMPAKWQAGGDGACATSTSSQSHQNHDSQGGDDMCRAYSDIVQVCSSAEDAHHASDAYFYVDYLEHAQRDEDYDVDFYENTEMHYQGRE</sequence>
<dbReference type="AlphaFoldDB" id="A0AAN6H197"/>
<name>A0AAN6H197_9PEZI</name>
<feature type="region of interest" description="Disordered" evidence="1">
    <location>
        <begin position="234"/>
        <end position="260"/>
    </location>
</feature>
<evidence type="ECO:0000256" key="2">
    <source>
        <dbReference type="SAM" id="SignalP"/>
    </source>
</evidence>